<reference evidence="1" key="1">
    <citation type="submission" date="2020-05" db="EMBL/GenBank/DDBJ databases">
        <authorList>
            <person name="Chiriac C."/>
            <person name="Salcher M."/>
            <person name="Ghai R."/>
            <person name="Kavagutti S V."/>
        </authorList>
    </citation>
    <scope>NUCLEOTIDE SEQUENCE</scope>
</reference>
<evidence type="ECO:0000313" key="1">
    <source>
        <dbReference type="EMBL" id="CAB4196112.1"/>
    </source>
</evidence>
<organism evidence="1">
    <name type="scientific">uncultured Caudovirales phage</name>
    <dbReference type="NCBI Taxonomy" id="2100421"/>
    <lineage>
        <taxon>Viruses</taxon>
        <taxon>Duplodnaviria</taxon>
        <taxon>Heunggongvirae</taxon>
        <taxon>Uroviricota</taxon>
        <taxon>Caudoviricetes</taxon>
        <taxon>Peduoviridae</taxon>
        <taxon>Maltschvirus</taxon>
        <taxon>Maltschvirus maltsch</taxon>
    </lineage>
</organism>
<name>A0A6J5RJE3_9CAUD</name>
<accession>A0A6J5RJE3</accession>
<protein>
    <submittedName>
        <fullName evidence="1">Uncharacterized protein</fullName>
    </submittedName>
</protein>
<gene>
    <name evidence="1" type="ORF">UFOVP1298_63</name>
</gene>
<sequence length="109" mass="11379">MATSFINATAKGVGATAAVVFEAPVGVKAILIGCNLANVSNGILPVSLFIRKLNGDEFFIIKNKRVGNGENEEVMRGNKLVIEAQDKLMAVTAVESGFDVIASVLKGVS</sequence>
<dbReference type="EMBL" id="LR797250">
    <property type="protein sequence ID" value="CAB4196112.1"/>
    <property type="molecule type" value="Genomic_DNA"/>
</dbReference>
<proteinExistence type="predicted"/>